<evidence type="ECO:0000256" key="3">
    <source>
        <dbReference type="SAM" id="SignalP"/>
    </source>
</evidence>
<dbReference type="GO" id="GO:0016787">
    <property type="term" value="F:hydrolase activity"/>
    <property type="evidence" value="ECO:0007669"/>
    <property type="project" value="UniProtKB-KW"/>
</dbReference>
<evidence type="ECO:0000256" key="2">
    <source>
        <dbReference type="ARBA" id="ARBA00022801"/>
    </source>
</evidence>
<keyword evidence="3" id="KW-0732">Signal</keyword>
<dbReference type="RefSeq" id="WP_150033165.1">
    <property type="nucleotide sequence ID" value="NZ_VWSH01000003.1"/>
</dbReference>
<dbReference type="Proteomes" id="UP000323632">
    <property type="component" value="Unassembled WGS sequence"/>
</dbReference>
<evidence type="ECO:0000313" key="4">
    <source>
        <dbReference type="EMBL" id="KAA5533418.1"/>
    </source>
</evidence>
<feature type="chain" id="PRO_5024325653" evidence="3">
    <location>
        <begin position="27"/>
        <end position="710"/>
    </location>
</feature>
<evidence type="ECO:0000313" key="5">
    <source>
        <dbReference type="Proteomes" id="UP000323632"/>
    </source>
</evidence>
<proteinExistence type="predicted"/>
<dbReference type="Gene3D" id="3.30.540.30">
    <property type="match status" value="2"/>
</dbReference>
<gene>
    <name evidence="4" type="ORF">F0919_12820</name>
</gene>
<keyword evidence="1" id="KW-0479">Metal-binding</keyword>
<keyword evidence="5" id="KW-1185">Reference proteome</keyword>
<comment type="caution">
    <text evidence="4">The sequence shown here is derived from an EMBL/GenBank/DDBJ whole genome shotgun (WGS) entry which is preliminary data.</text>
</comment>
<feature type="signal peptide" evidence="3">
    <location>
        <begin position="1"/>
        <end position="26"/>
    </location>
</feature>
<dbReference type="PANTHER" id="PTHR23422">
    <property type="entry name" value="DIPEPTIDYL PEPTIDASE III-RELATED"/>
    <property type="match status" value="1"/>
</dbReference>
<dbReference type="GO" id="GO:0046872">
    <property type="term" value="F:metal ion binding"/>
    <property type="evidence" value="ECO:0007669"/>
    <property type="project" value="UniProtKB-KW"/>
</dbReference>
<evidence type="ECO:0000256" key="1">
    <source>
        <dbReference type="ARBA" id="ARBA00022723"/>
    </source>
</evidence>
<dbReference type="AlphaFoldDB" id="A0A5M6CE16"/>
<keyword evidence="2" id="KW-0378">Hydrolase</keyword>
<accession>A0A5M6CE16</accession>
<dbReference type="InterPro" id="IPR039461">
    <property type="entry name" value="Peptidase_M49"/>
</dbReference>
<reference evidence="4 5" key="1">
    <citation type="submission" date="2019-09" db="EMBL/GenBank/DDBJ databases">
        <title>Genome sequence and assembly of Taibaiella sp.</title>
        <authorList>
            <person name="Chhetri G."/>
        </authorList>
    </citation>
    <scope>NUCLEOTIDE SEQUENCE [LARGE SCALE GENOMIC DNA]</scope>
    <source>
        <strain evidence="4 5">KVB11</strain>
    </source>
</reference>
<dbReference type="EMBL" id="VWSH01000003">
    <property type="protein sequence ID" value="KAA5533418.1"/>
    <property type="molecule type" value="Genomic_DNA"/>
</dbReference>
<name>A0A5M6CE16_9BACT</name>
<dbReference type="PANTHER" id="PTHR23422:SF11">
    <property type="entry name" value="DIPEPTIDYL PEPTIDASE 3"/>
    <property type="match status" value="1"/>
</dbReference>
<dbReference type="PROSITE" id="PS51257">
    <property type="entry name" value="PROKAR_LIPOPROTEIN"/>
    <property type="match status" value="1"/>
</dbReference>
<sequence length="710" mass="80172">MNKTKLGTALLSGTLLFSCLGMEAIAQTQTVPISRTSLSKTSFSNKSLTKFKMNQQFQVNAEAFADLQLLRYQVPGFDELTLQQKTLAYYLYQAALSGRDIYYDQASKYGLTLRKTIEAIYSSYAGNKSGDDWNKFKTYAGRVWFSTGNHHHYGKEKFVPECSFDYFSQLVKSSDQSLLPLMNGESVDAFLTRMKPVIFDPNFQPKQVDLRAGIDNVANSSVNFYEGVTQKEVEDYYNNPDKFPHTDQEPEWGLNSKVVKENGRIVEKTYKVGGMYDAALQKVVYWLDKAATVAENEQQMKALTLLSEYYKTGDLHKWDEYNIAWVNDTESRIDASLGFIEVYNDPIGKKGSFESVVSLKDMETTKKIAAIAKEAQWFEDNSPLMPEHKKKEVKGITAKAITVIVESGDAAPSTPIGINLPNSDWLRKEHGSKSVALSNIVHAYNESSAGGGMLDEFVVDADRLKRIKEYGNLASDLHTDMHECIGHASGQINPGVATPDKTLKNYASCLEEARADLVGLYYIMDPKLIEIGVMPSLEVGKAEYDSYMMNGLMTQLTRLKLGDNIEEAHMRNRALNAYWVYEKGKKDKVVEFVKKDGKTYVQVNDYDKLRVLFGELLREIQRIKSEGDFNAGKGLVETYGVKVNQELHKEVLDRYAKLNLKAYKGFVQPRLVPTMDGDGNITDVKVQYPASFYQQMMEYAKDYSFLPAMN</sequence>
<dbReference type="Pfam" id="PF03571">
    <property type="entry name" value="Peptidase_M49"/>
    <property type="match status" value="2"/>
</dbReference>
<organism evidence="4 5">
    <name type="scientific">Taibaiella lutea</name>
    <dbReference type="NCBI Taxonomy" id="2608001"/>
    <lineage>
        <taxon>Bacteria</taxon>
        <taxon>Pseudomonadati</taxon>
        <taxon>Bacteroidota</taxon>
        <taxon>Chitinophagia</taxon>
        <taxon>Chitinophagales</taxon>
        <taxon>Chitinophagaceae</taxon>
        <taxon>Taibaiella</taxon>
    </lineage>
</organism>
<protein>
    <submittedName>
        <fullName evidence="4">Dihydrofolate reductase</fullName>
    </submittedName>
</protein>